<sequence length="123" mass="13148">MGVATMAANGKLLKLAIPTAEELHLRYMSFVNGGGLFVSTETAYVLADEVYLLVDLPNETQQVGVEGKIVWVSPASARRHFRHQGSNSGVGVQFIGINAPNLKIKIEKILAGRTSAATPTLTL</sequence>
<accession>T1CND0</accession>
<dbReference type="Gene3D" id="2.40.10.220">
    <property type="entry name" value="predicted glycosyltransferase like domains"/>
    <property type="match status" value="1"/>
</dbReference>
<gene>
    <name evidence="2" type="ORF">B1B_04956</name>
</gene>
<dbReference type="EMBL" id="AUZY01003111">
    <property type="protein sequence ID" value="EQD70525.1"/>
    <property type="molecule type" value="Genomic_DNA"/>
</dbReference>
<evidence type="ECO:0000313" key="2">
    <source>
        <dbReference type="EMBL" id="EQD70525.1"/>
    </source>
</evidence>
<dbReference type="AlphaFoldDB" id="T1CND0"/>
<reference evidence="2" key="2">
    <citation type="journal article" date="2014" name="ISME J.">
        <title>Microbial stratification in low pH oxic and suboxic macroscopic growths along an acid mine drainage.</title>
        <authorList>
            <person name="Mendez-Garcia C."/>
            <person name="Mesa V."/>
            <person name="Sprenger R.R."/>
            <person name="Richter M."/>
            <person name="Diez M.S."/>
            <person name="Solano J."/>
            <person name="Bargiela R."/>
            <person name="Golyshina O.V."/>
            <person name="Manteca A."/>
            <person name="Ramos J.L."/>
            <person name="Gallego J.R."/>
            <person name="Llorente I."/>
            <person name="Martins Dos Santos V.A."/>
            <person name="Jensen O.N."/>
            <person name="Pelaez A.I."/>
            <person name="Sanchez J."/>
            <person name="Ferrer M."/>
        </authorList>
    </citation>
    <scope>NUCLEOTIDE SEQUENCE</scope>
</reference>
<name>T1CND0_9ZZZZ</name>
<reference evidence="2" key="1">
    <citation type="submission" date="2013-08" db="EMBL/GenBank/DDBJ databases">
        <authorList>
            <person name="Mendez C."/>
            <person name="Richter M."/>
            <person name="Ferrer M."/>
            <person name="Sanchez J."/>
        </authorList>
    </citation>
    <scope>NUCLEOTIDE SEQUENCE</scope>
</reference>
<dbReference type="InterPro" id="IPR009875">
    <property type="entry name" value="PilZ_domain"/>
</dbReference>
<dbReference type="GO" id="GO:0035438">
    <property type="term" value="F:cyclic-di-GMP binding"/>
    <property type="evidence" value="ECO:0007669"/>
    <property type="project" value="InterPro"/>
</dbReference>
<protein>
    <submittedName>
        <fullName evidence="2">Type IV fimbriae assembly protein</fullName>
    </submittedName>
</protein>
<proteinExistence type="predicted"/>
<comment type="caution">
    <text evidence="2">The sequence shown here is derived from an EMBL/GenBank/DDBJ whole genome shotgun (WGS) entry which is preliminary data.</text>
</comment>
<feature type="domain" description="PilZ" evidence="1">
    <location>
        <begin position="18"/>
        <end position="110"/>
    </location>
</feature>
<organism evidence="2">
    <name type="scientific">mine drainage metagenome</name>
    <dbReference type="NCBI Taxonomy" id="410659"/>
    <lineage>
        <taxon>unclassified sequences</taxon>
        <taxon>metagenomes</taxon>
        <taxon>ecological metagenomes</taxon>
    </lineage>
</organism>
<evidence type="ECO:0000259" key="1">
    <source>
        <dbReference type="Pfam" id="PF07238"/>
    </source>
</evidence>
<dbReference type="Pfam" id="PF07238">
    <property type="entry name" value="PilZ"/>
    <property type="match status" value="1"/>
</dbReference>